<dbReference type="EMBL" id="QJKJ01000644">
    <property type="protein sequence ID" value="RDY11402.1"/>
    <property type="molecule type" value="Genomic_DNA"/>
</dbReference>
<comment type="caution">
    <text evidence="5">The sequence shown here is derived from an EMBL/GenBank/DDBJ whole genome shotgun (WGS) entry which is preliminary data.</text>
</comment>
<dbReference type="GO" id="GO:0008270">
    <property type="term" value="F:zinc ion binding"/>
    <property type="evidence" value="ECO:0007669"/>
    <property type="project" value="UniProtKB-KW"/>
</dbReference>
<evidence type="ECO:0000313" key="5">
    <source>
        <dbReference type="EMBL" id="RDY11402.1"/>
    </source>
</evidence>
<protein>
    <submittedName>
        <fullName evidence="5">E3 ubiquitin-protein ligase RF298</fullName>
    </submittedName>
</protein>
<feature type="domain" description="RING-type" evidence="4">
    <location>
        <begin position="787"/>
        <end position="827"/>
    </location>
</feature>
<evidence type="ECO:0000259" key="4">
    <source>
        <dbReference type="PROSITE" id="PS50089"/>
    </source>
</evidence>
<dbReference type="STRING" id="157652.A0A371I8P4"/>
<evidence type="ECO:0000256" key="3">
    <source>
        <dbReference type="SAM" id="MobiDB-lite"/>
    </source>
</evidence>
<dbReference type="Pfam" id="PF20235">
    <property type="entry name" value="PIR2-like_helical"/>
    <property type="match status" value="1"/>
</dbReference>
<dbReference type="PROSITE" id="PS50089">
    <property type="entry name" value="ZF_RING_2"/>
    <property type="match status" value="1"/>
</dbReference>
<feature type="coiled-coil region" evidence="2">
    <location>
        <begin position="511"/>
        <end position="573"/>
    </location>
</feature>
<organism evidence="5 6">
    <name type="scientific">Mucuna pruriens</name>
    <name type="common">Velvet bean</name>
    <name type="synonym">Dolichos pruriens</name>
    <dbReference type="NCBI Taxonomy" id="157652"/>
    <lineage>
        <taxon>Eukaryota</taxon>
        <taxon>Viridiplantae</taxon>
        <taxon>Streptophyta</taxon>
        <taxon>Embryophyta</taxon>
        <taxon>Tracheophyta</taxon>
        <taxon>Spermatophyta</taxon>
        <taxon>Magnoliopsida</taxon>
        <taxon>eudicotyledons</taxon>
        <taxon>Gunneridae</taxon>
        <taxon>Pentapetalae</taxon>
        <taxon>rosids</taxon>
        <taxon>fabids</taxon>
        <taxon>Fabales</taxon>
        <taxon>Fabaceae</taxon>
        <taxon>Papilionoideae</taxon>
        <taxon>50 kb inversion clade</taxon>
        <taxon>NPAAA clade</taxon>
        <taxon>indigoferoid/millettioid clade</taxon>
        <taxon>Phaseoleae</taxon>
        <taxon>Mucuna</taxon>
    </lineage>
</organism>
<keyword evidence="1" id="KW-0479">Metal-binding</keyword>
<dbReference type="CDD" id="cd23128">
    <property type="entry name" value="RING-HC_MIP1-like"/>
    <property type="match status" value="1"/>
</dbReference>
<dbReference type="Pfam" id="PF13920">
    <property type="entry name" value="zf-C3HC4_3"/>
    <property type="match status" value="1"/>
</dbReference>
<feature type="coiled-coil region" evidence="2">
    <location>
        <begin position="599"/>
        <end position="728"/>
    </location>
</feature>
<gene>
    <name evidence="5" type="primary">RF298</name>
    <name evidence="5" type="ORF">CR513_03941</name>
</gene>
<evidence type="ECO:0000256" key="2">
    <source>
        <dbReference type="SAM" id="Coils"/>
    </source>
</evidence>
<keyword evidence="6" id="KW-1185">Reference proteome</keyword>
<dbReference type="PANTHER" id="PTHR46405:SF4">
    <property type="entry name" value="E3 UBIQUITIN-PROTEIN LIGASE RF298-RELATED"/>
    <property type="match status" value="1"/>
</dbReference>
<dbReference type="InterPro" id="IPR001841">
    <property type="entry name" value="Znf_RING"/>
</dbReference>
<dbReference type="Proteomes" id="UP000257109">
    <property type="component" value="Unassembled WGS sequence"/>
</dbReference>
<dbReference type="InterPro" id="IPR046527">
    <property type="entry name" value="PIR2-like_helical"/>
</dbReference>
<dbReference type="InterPro" id="IPR046934">
    <property type="entry name" value="PIR2-like"/>
</dbReference>
<dbReference type="PANTHER" id="PTHR46405">
    <property type="entry name" value="OS05G0141500 PROTEIN"/>
    <property type="match status" value="1"/>
</dbReference>
<feature type="region of interest" description="Disordered" evidence="3">
    <location>
        <begin position="307"/>
        <end position="328"/>
    </location>
</feature>
<dbReference type="AlphaFoldDB" id="A0A371I8P4"/>
<dbReference type="OrthoDB" id="774873at2759"/>
<evidence type="ECO:0000256" key="1">
    <source>
        <dbReference type="PROSITE-ProRule" id="PRU00175"/>
    </source>
</evidence>
<keyword evidence="2" id="KW-0175">Coiled coil</keyword>
<feature type="region of interest" description="Disordered" evidence="3">
    <location>
        <begin position="745"/>
        <end position="775"/>
    </location>
</feature>
<dbReference type="Gene3D" id="3.30.40.10">
    <property type="entry name" value="Zinc/RING finger domain, C3HC4 (zinc finger)"/>
    <property type="match status" value="1"/>
</dbReference>
<dbReference type="SUPFAM" id="SSF57850">
    <property type="entry name" value="RING/U-box"/>
    <property type="match status" value="1"/>
</dbReference>
<sequence>MRASGKGFVGFSVIVPEMDKMTDSKGRLDKGCNNKRKLAHPSILPASFPPSLAEFPRYDLPGSQNGLKEFSSSDWLVDWFREEEPELHMHELVDWNDPIASQLEELLLSNLQAIFGGALKQVVEMGFDKKLVEMSLSRKALYKEEGDPISNIVHETVNVLRGRDEIITDFVFENFQHLLHYTMLEMISVVLEVRPSLTVGEAMWVLLICDLNLSLACAVQDRLSAVCNGEDNASSSTPQSKSEVRSSDIISNCSSQAFQKDMSTNHHNQKSEEPKFGSLLNLSNNQSAHASGGVKLKAENASLPITAEKSSGTSGVPPAQECKSGSCSKRHNRKEIAALRQKFLHMEKAYRACGKGGFKSGKIANVGGLVVEKRLKPPSEIPNQQMKCGSSNMISTKGVGSANVACHVSINDASALPAGGSSGTLPAKGMISTSPMVNANTSTPGNMFKQKSELSFSVKILDYCAGIPFDEALGKYVPRDEKDGLILKLISRVQELQDELQGWSNWTNQKVMQVTNRLGKLQVEFKTLRKEKQDAELLKKDKKIVEENAVKRISEMENAMENTKRQIESAASATLVLEAENSLLKKELDDAKLWVVKSMTSHQQALEREQMALKQAQSLESQNSLLRDDLEREKHSLFNLQQELHKEKNLQSKVEVVDNYNHGRLAKERAAKEKILAQAASIKKDREQLERRIQSEQDMVRKKAATDLQKHVEDIGKLENELIDLKLKSDSEKIAALRRCVDERKDSFSRTKSTPNMKGNKKSETSQTMVSGKDKLAAGSLRREQECVMCLSEEMSVVFLPCAHQVVCPACNELHEKQGMKDCPSCRTPIQRRIHARFGRH</sequence>
<proteinExistence type="predicted"/>
<evidence type="ECO:0000313" key="6">
    <source>
        <dbReference type="Proteomes" id="UP000257109"/>
    </source>
</evidence>
<keyword evidence="1" id="KW-0863">Zinc-finger</keyword>
<keyword evidence="1" id="KW-0862">Zinc</keyword>
<dbReference type="InterPro" id="IPR013083">
    <property type="entry name" value="Znf_RING/FYVE/PHD"/>
</dbReference>
<feature type="non-terminal residue" evidence="5">
    <location>
        <position position="1"/>
    </location>
</feature>
<accession>A0A371I8P4</accession>
<reference evidence="5" key="1">
    <citation type="submission" date="2018-05" db="EMBL/GenBank/DDBJ databases">
        <title>Draft genome of Mucuna pruriens seed.</title>
        <authorList>
            <person name="Nnadi N.E."/>
            <person name="Vos R."/>
            <person name="Hasami M.H."/>
            <person name="Devisetty U.K."/>
            <person name="Aguiy J.C."/>
        </authorList>
    </citation>
    <scope>NUCLEOTIDE SEQUENCE [LARGE SCALE GENOMIC DNA]</scope>
    <source>
        <strain evidence="5">JCA_2017</strain>
    </source>
</reference>
<name>A0A371I8P4_MUCPR</name>